<dbReference type="GO" id="GO:0016787">
    <property type="term" value="F:hydrolase activity"/>
    <property type="evidence" value="ECO:0007669"/>
    <property type="project" value="UniProtKB-KW"/>
</dbReference>
<reference evidence="2 3" key="1">
    <citation type="submission" date="2019-08" db="EMBL/GenBank/DDBJ databases">
        <title>Bacillus genomes from the desert of Cuatro Cienegas, Coahuila.</title>
        <authorList>
            <person name="Olmedo-Alvarez G."/>
        </authorList>
    </citation>
    <scope>NUCLEOTIDE SEQUENCE [LARGE SCALE GENOMIC DNA]</scope>
    <source>
        <strain evidence="2 3">CH40_1T</strain>
    </source>
</reference>
<feature type="domain" description="Phage conserved hypothetical protein C-terminal" evidence="1">
    <location>
        <begin position="132"/>
        <end position="204"/>
    </location>
</feature>
<dbReference type="NCBIfam" id="TIGR02220">
    <property type="entry name" value="phg_TIGR02220"/>
    <property type="match status" value="1"/>
</dbReference>
<dbReference type="Pfam" id="PF09524">
    <property type="entry name" value="Phg_2220_C"/>
    <property type="match status" value="1"/>
</dbReference>
<evidence type="ECO:0000259" key="1">
    <source>
        <dbReference type="Pfam" id="PF09524"/>
    </source>
</evidence>
<organism evidence="2 3">
    <name type="scientific">Rossellomorea vietnamensis</name>
    <dbReference type="NCBI Taxonomy" id="218284"/>
    <lineage>
        <taxon>Bacteria</taxon>
        <taxon>Bacillati</taxon>
        <taxon>Bacillota</taxon>
        <taxon>Bacilli</taxon>
        <taxon>Bacillales</taxon>
        <taxon>Bacillaceae</taxon>
        <taxon>Rossellomorea</taxon>
    </lineage>
</organism>
<dbReference type="InterPro" id="IPR011741">
    <property type="entry name" value="Phg_2220_C"/>
</dbReference>
<gene>
    <name evidence="2" type="ORF">FZC79_10325</name>
</gene>
<dbReference type="EMBL" id="VTEH01000006">
    <property type="protein sequence ID" value="TYR75557.1"/>
    <property type="molecule type" value="Genomic_DNA"/>
</dbReference>
<sequence length="230" mass="26704">MEKNYYAIIPANVRYDKDLTPNAKLLYGEITALCNEKGYCWAGNSYFSELYKVSKKSISTWINQLSSKGYITSEIKYKEGTKEILHRYLRIVHGGVEENVNTPMEEKVKDNITVINNTSNNTSNISIPYSEIIDYLNQKAKTKYRASSKKTKELIKARWNEEFTLEDFKTVIDKKTKEWLTDTKMKNYLRPETLFGTKFESYLNQKGSGKSGFDWDAFEEEDASNIDFGF</sequence>
<evidence type="ECO:0000313" key="3">
    <source>
        <dbReference type="Proteomes" id="UP000323317"/>
    </source>
</evidence>
<proteinExistence type="predicted"/>
<protein>
    <submittedName>
        <fullName evidence="2">Alpha/beta hydrolase</fullName>
    </submittedName>
</protein>
<dbReference type="Proteomes" id="UP000323317">
    <property type="component" value="Unassembled WGS sequence"/>
</dbReference>
<dbReference type="RefSeq" id="WP_148946734.1">
    <property type="nucleotide sequence ID" value="NZ_VTEH01000006.1"/>
</dbReference>
<evidence type="ECO:0000313" key="2">
    <source>
        <dbReference type="EMBL" id="TYR75557.1"/>
    </source>
</evidence>
<name>A0A5D4KDX5_9BACI</name>
<comment type="caution">
    <text evidence="2">The sequence shown here is derived from an EMBL/GenBank/DDBJ whole genome shotgun (WGS) entry which is preliminary data.</text>
</comment>
<dbReference type="Pfam" id="PF13730">
    <property type="entry name" value="HTH_36"/>
    <property type="match status" value="1"/>
</dbReference>
<keyword evidence="2" id="KW-0378">Hydrolase</keyword>
<accession>A0A5D4KDX5</accession>
<dbReference type="AlphaFoldDB" id="A0A5D4KDX5"/>